<dbReference type="PROSITE" id="PS01276">
    <property type="entry name" value="PEPTIDASE_U32"/>
    <property type="match status" value="1"/>
</dbReference>
<dbReference type="InterPro" id="IPR051454">
    <property type="entry name" value="RNA/ubiquinone_mod_enzymes"/>
</dbReference>
<evidence type="ECO:0000313" key="3">
    <source>
        <dbReference type="Proteomes" id="UP001481872"/>
    </source>
</evidence>
<dbReference type="RefSeq" id="WP_349054384.1">
    <property type="nucleotide sequence ID" value="NZ_JBBNPS010000022.1"/>
</dbReference>
<dbReference type="PANTHER" id="PTHR30217">
    <property type="entry name" value="PEPTIDASE U32 FAMILY"/>
    <property type="match status" value="1"/>
</dbReference>
<sequence>MNRNNLELLAPAGSMASFYAAINSGADAVYLGGKEFSARASAQNFTAEEMAKAVSYAHVRGKRVFVTLNILLSDEECERALNYAADLYEMGVDALIVQDIGFAELVSKYLPGFELHASTQMSVMDLEGARYLEKMGFSRVVVGREISPDEIRRIKEGTNLEIEAFCHGALCVSISGQCEMSSYIGARSGNRGNCAQPCRKQYTIEDAEGNPVYDKSYVISPRDLNTIQFVDRLAEAGVYSFKLEGRMKSPEYVAVVTSNYNKALGGEDFKIEEMAQMFNRSYTKGVGFGDFGDAFITKSRPNHRGVKIGVVVNSDPEGGTTVDWKRLPDEGDLLEFTVAGEKKRHTFAGKAEEALRLPFAPDAGTTVLRLSSVKLNETAAREAEEIAGTRDVSGHFYAHIGELPRFTLNGDHRSEAVGEDPLERAKKAKANKDHIRENLGKFDGSVYALKDVELDMDEDVFLPISTVNDLRRRALADYEKKDERTRPDFTFSESFRKKTVEKTLLTVEISEEEAIYDLPYRVIDRLELYFLPSKEAMAFLKGVDVPVYYSFPYETPAGYEKVKNFFDGGVVQNLGQFEDVSGHIVAGEGLNVFNAYSFRHFHQAESIIPSFECKRQQLEALYRRFGTCGEILYYGYPRSMTMRHCPMSLVKGCGVDRKCATCAFRKNYRLRDERNAAFPFRRIGDMTEIYNSVPIYLGDRAKSIMAMKPAALKIRGRIGEDLNKIIMEASRVIEGKPVKKPVVSEFTRGHFNRGII</sequence>
<dbReference type="InterPro" id="IPR020988">
    <property type="entry name" value="Pept_U32_collagenase"/>
</dbReference>
<comment type="caution">
    <text evidence="2">The sequence shown here is derived from an EMBL/GenBank/DDBJ whole genome shotgun (WGS) entry which is preliminary data.</text>
</comment>
<evidence type="ECO:0000313" key="2">
    <source>
        <dbReference type="EMBL" id="MEQ3354074.1"/>
    </source>
</evidence>
<gene>
    <name evidence="2" type="ORF">AAA081_07190</name>
</gene>
<dbReference type="EMBL" id="JBBNPS010000022">
    <property type="protein sequence ID" value="MEQ3354074.1"/>
    <property type="molecule type" value="Genomic_DNA"/>
</dbReference>
<dbReference type="Pfam" id="PF01136">
    <property type="entry name" value="Peptidase_U32"/>
    <property type="match status" value="1"/>
</dbReference>
<evidence type="ECO:0000259" key="1">
    <source>
        <dbReference type="Pfam" id="PF12392"/>
    </source>
</evidence>
<proteinExistence type="predicted"/>
<dbReference type="InterPro" id="IPR001539">
    <property type="entry name" value="Peptidase_U32"/>
</dbReference>
<reference evidence="2 3" key="1">
    <citation type="submission" date="2024-04" db="EMBL/GenBank/DDBJ databases">
        <title>Human intestinal bacterial collection.</title>
        <authorList>
            <person name="Pauvert C."/>
            <person name="Hitch T.C.A."/>
            <person name="Clavel T."/>
        </authorList>
    </citation>
    <scope>NUCLEOTIDE SEQUENCE [LARGE SCALE GENOMIC DNA]</scope>
    <source>
        <strain evidence="2 3">CLA-SR-H026</strain>
    </source>
</reference>
<name>A0ABV1J7A1_9FIRM</name>
<dbReference type="Pfam" id="PF12392">
    <property type="entry name" value="DUF3656"/>
    <property type="match status" value="1"/>
</dbReference>
<keyword evidence="3" id="KW-1185">Reference proteome</keyword>
<feature type="domain" description="Peptidase U32 collagenase" evidence="1">
    <location>
        <begin position="369"/>
        <end position="481"/>
    </location>
</feature>
<dbReference type="PANTHER" id="PTHR30217:SF10">
    <property type="entry name" value="23S RRNA 5-HYDROXYCYTIDINE C2501 SYNTHASE"/>
    <property type="match status" value="1"/>
</dbReference>
<dbReference type="Proteomes" id="UP001481872">
    <property type="component" value="Unassembled WGS sequence"/>
</dbReference>
<accession>A0ABV1J7A1</accession>
<organism evidence="2 3">
    <name type="scientific">Aedoeadaptatus acetigenes</name>
    <dbReference type="NCBI Taxonomy" id="2981723"/>
    <lineage>
        <taxon>Bacteria</taxon>
        <taxon>Bacillati</taxon>
        <taxon>Bacillota</taxon>
        <taxon>Tissierellia</taxon>
        <taxon>Tissierellales</taxon>
        <taxon>Peptoniphilaceae</taxon>
        <taxon>Aedoeadaptatus</taxon>
    </lineage>
</organism>
<protein>
    <submittedName>
        <fullName evidence="2">U32 family peptidase</fullName>
    </submittedName>
</protein>